<dbReference type="RefSeq" id="WP_284380528.1">
    <property type="nucleotide sequence ID" value="NZ_BSNM01000011.1"/>
</dbReference>
<evidence type="ECO:0000259" key="2">
    <source>
        <dbReference type="Pfam" id="PF01852"/>
    </source>
</evidence>
<proteinExistence type="predicted"/>
<gene>
    <name evidence="3" type="ORF">GCM10007876_15240</name>
</gene>
<reference evidence="3" key="2">
    <citation type="submission" date="2023-01" db="EMBL/GenBank/DDBJ databases">
        <title>Draft genome sequence of Litoribrevibacter albus strain NBRC 110071.</title>
        <authorList>
            <person name="Sun Q."/>
            <person name="Mori K."/>
        </authorList>
    </citation>
    <scope>NUCLEOTIDE SEQUENCE</scope>
    <source>
        <strain evidence="3">NBRC 110071</strain>
    </source>
</reference>
<keyword evidence="1" id="KW-0732">Signal</keyword>
<dbReference type="SUPFAM" id="SSF55961">
    <property type="entry name" value="Bet v1-like"/>
    <property type="match status" value="1"/>
</dbReference>
<comment type="caution">
    <text evidence="3">The sequence shown here is derived from an EMBL/GenBank/DDBJ whole genome shotgun (WGS) entry which is preliminary data.</text>
</comment>
<organism evidence="3 4">
    <name type="scientific">Litoribrevibacter albus</name>
    <dbReference type="NCBI Taxonomy" id="1473156"/>
    <lineage>
        <taxon>Bacteria</taxon>
        <taxon>Pseudomonadati</taxon>
        <taxon>Pseudomonadota</taxon>
        <taxon>Gammaproteobacteria</taxon>
        <taxon>Oceanospirillales</taxon>
        <taxon>Oceanospirillaceae</taxon>
        <taxon>Litoribrevibacter</taxon>
    </lineage>
</organism>
<reference evidence="3" key="1">
    <citation type="journal article" date="2014" name="Int. J. Syst. Evol. Microbiol.">
        <title>Complete genome sequence of Corynebacterium casei LMG S-19264T (=DSM 44701T), isolated from a smear-ripened cheese.</title>
        <authorList>
            <consortium name="US DOE Joint Genome Institute (JGI-PGF)"/>
            <person name="Walter F."/>
            <person name="Albersmeier A."/>
            <person name="Kalinowski J."/>
            <person name="Ruckert C."/>
        </authorList>
    </citation>
    <scope>NUCLEOTIDE SEQUENCE</scope>
    <source>
        <strain evidence="3">NBRC 110071</strain>
    </source>
</reference>
<feature type="domain" description="START" evidence="2">
    <location>
        <begin position="21"/>
        <end position="182"/>
    </location>
</feature>
<sequence>MIKILINSVFIFALLSSTSISNADWNQVKQTHNVKLFRSTLEADQYISRIEAEVNAPLQTLIDVVKDPNACNKWLYRCQTAHHISQTDDANLYLYYVRDYPFPLKDRHGVLQIQVEHQSNGEFVLNLELRKNMTPEESTLVIPETFKAQIRLAKITDDKTKVYLEHQLNPGGKIPNWLKQSIHEEFPFNSMLGLIESAQSRRHTNH</sequence>
<dbReference type="Proteomes" id="UP001161389">
    <property type="component" value="Unassembled WGS sequence"/>
</dbReference>
<feature type="signal peptide" evidence="1">
    <location>
        <begin position="1"/>
        <end position="23"/>
    </location>
</feature>
<dbReference type="GO" id="GO:0008289">
    <property type="term" value="F:lipid binding"/>
    <property type="evidence" value="ECO:0007669"/>
    <property type="project" value="InterPro"/>
</dbReference>
<feature type="chain" id="PRO_5041334532" description="START domain-containing protein" evidence="1">
    <location>
        <begin position="24"/>
        <end position="206"/>
    </location>
</feature>
<dbReference type="AlphaFoldDB" id="A0AA37W5W6"/>
<dbReference type="InterPro" id="IPR002913">
    <property type="entry name" value="START_lipid-bd_dom"/>
</dbReference>
<evidence type="ECO:0000256" key="1">
    <source>
        <dbReference type="SAM" id="SignalP"/>
    </source>
</evidence>
<dbReference type="EMBL" id="BSNM01000011">
    <property type="protein sequence ID" value="GLQ31045.1"/>
    <property type="molecule type" value="Genomic_DNA"/>
</dbReference>
<dbReference type="Gene3D" id="3.30.530.20">
    <property type="match status" value="1"/>
</dbReference>
<dbReference type="Pfam" id="PF01852">
    <property type="entry name" value="START"/>
    <property type="match status" value="1"/>
</dbReference>
<evidence type="ECO:0000313" key="3">
    <source>
        <dbReference type="EMBL" id="GLQ31045.1"/>
    </source>
</evidence>
<name>A0AA37W5W6_9GAMM</name>
<accession>A0AA37W5W6</accession>
<evidence type="ECO:0000313" key="4">
    <source>
        <dbReference type="Proteomes" id="UP001161389"/>
    </source>
</evidence>
<keyword evidence="4" id="KW-1185">Reference proteome</keyword>
<dbReference type="InterPro" id="IPR023393">
    <property type="entry name" value="START-like_dom_sf"/>
</dbReference>
<protein>
    <recommendedName>
        <fullName evidence="2">START domain-containing protein</fullName>
    </recommendedName>
</protein>